<reference evidence="3" key="1">
    <citation type="journal article" date="2019" name="Int. J. Syst. Evol. Microbiol.">
        <title>The Global Catalogue of Microorganisms (GCM) 10K type strain sequencing project: providing services to taxonomists for standard genome sequencing and annotation.</title>
        <authorList>
            <consortium name="The Broad Institute Genomics Platform"/>
            <consortium name="The Broad Institute Genome Sequencing Center for Infectious Disease"/>
            <person name="Wu L."/>
            <person name="Ma J."/>
        </authorList>
    </citation>
    <scope>NUCLEOTIDE SEQUENCE [LARGE SCALE GENOMIC DNA]</scope>
    <source>
        <strain evidence="3">CGMCC-1.15741</strain>
    </source>
</reference>
<evidence type="ECO:0000313" key="3">
    <source>
        <dbReference type="Proteomes" id="UP001596303"/>
    </source>
</evidence>
<name>A0ABW1SCW3_9PROT</name>
<evidence type="ECO:0000259" key="1">
    <source>
        <dbReference type="Pfam" id="PF00535"/>
    </source>
</evidence>
<keyword evidence="3" id="KW-1185">Reference proteome</keyword>
<dbReference type="InterPro" id="IPR029044">
    <property type="entry name" value="Nucleotide-diphossugar_trans"/>
</dbReference>
<dbReference type="Gene3D" id="3.90.550.10">
    <property type="entry name" value="Spore Coat Polysaccharide Biosynthesis Protein SpsA, Chain A"/>
    <property type="match status" value="1"/>
</dbReference>
<accession>A0ABW1SCW3</accession>
<gene>
    <name evidence="2" type="ORF">ACFQDM_13615</name>
</gene>
<dbReference type="Pfam" id="PF00535">
    <property type="entry name" value="Glycos_transf_2"/>
    <property type="match status" value="1"/>
</dbReference>
<comment type="caution">
    <text evidence="2">The sequence shown here is derived from an EMBL/GenBank/DDBJ whole genome shotgun (WGS) entry which is preliminary data.</text>
</comment>
<protein>
    <submittedName>
        <fullName evidence="2">Glycosyltransferase family 2 protein</fullName>
    </submittedName>
</protein>
<dbReference type="Proteomes" id="UP001596303">
    <property type="component" value="Unassembled WGS sequence"/>
</dbReference>
<proteinExistence type="predicted"/>
<dbReference type="CDD" id="cd00761">
    <property type="entry name" value="Glyco_tranf_GTA_type"/>
    <property type="match status" value="1"/>
</dbReference>
<dbReference type="EMBL" id="JBHSSW010000023">
    <property type="protein sequence ID" value="MFC6199117.1"/>
    <property type="molecule type" value="Genomic_DNA"/>
</dbReference>
<evidence type="ECO:0000313" key="2">
    <source>
        <dbReference type="EMBL" id="MFC6199117.1"/>
    </source>
</evidence>
<sequence>MSDPASLAIVIPVWNLPDELGQLLDQIVRMGIFSQIVVVDDASDPACNPAQLGFTEEHLGGRLVYLRLPVQRGAGHARNAGLAAVTAENVLFFDADDVLASALPDIFHQHLAAGSPDFTIFRHSDSRVRTREGSFDAEEVRWSRVLRDRPSALLNLPEAAELCGISSYPWNKIYRTDFLREAGIRCSETLVHNDILLHWLSFFRAKRIQADARIGATHVVEEHRHHLSTRRGRDRLCLREIFAELIGTLQAAPQRRIYMRQLIQFTDDICRWNLEQIDADVVPDFTQMMLETYARFGPEDFQLFSAWQPRQAEALVTFMLDEGV</sequence>
<dbReference type="SUPFAM" id="SSF53448">
    <property type="entry name" value="Nucleotide-diphospho-sugar transferases"/>
    <property type="match status" value="1"/>
</dbReference>
<feature type="domain" description="Glycosyltransferase 2-like" evidence="1">
    <location>
        <begin position="9"/>
        <end position="125"/>
    </location>
</feature>
<dbReference type="RefSeq" id="WP_377379905.1">
    <property type="nucleotide sequence ID" value="NZ_JBHSSW010000023.1"/>
</dbReference>
<dbReference type="InterPro" id="IPR001173">
    <property type="entry name" value="Glyco_trans_2-like"/>
</dbReference>
<organism evidence="2 3">
    <name type="scientific">Ponticaulis profundi</name>
    <dbReference type="NCBI Taxonomy" id="2665222"/>
    <lineage>
        <taxon>Bacteria</taxon>
        <taxon>Pseudomonadati</taxon>
        <taxon>Pseudomonadota</taxon>
        <taxon>Alphaproteobacteria</taxon>
        <taxon>Hyphomonadales</taxon>
        <taxon>Hyphomonadaceae</taxon>
        <taxon>Ponticaulis</taxon>
    </lineage>
</organism>